<evidence type="ECO:0000259" key="4">
    <source>
        <dbReference type="SMART" id="SM00672"/>
    </source>
</evidence>
<comment type="similarity">
    <text evidence="1">Belongs to the glycosyltransferase 90 family.</text>
</comment>
<proteinExistence type="inferred from homology"/>
<dbReference type="GO" id="GO:0016740">
    <property type="term" value="F:transferase activity"/>
    <property type="evidence" value="ECO:0007669"/>
    <property type="project" value="UniProtKB-KW"/>
</dbReference>
<sequence>MASEACAPLLVEQWGPRACVLNESYGCASPERMWTDAGCAGRFHCGASRALRRCVAPHPAAGRAFCSCSPPRTPPPPPRGATSARGVEQLPHVYVGAAGHWGVRGVFATDVARAERWVSAQSRYVAPGAFRAKVVNGSLWVKLIHARRQWMERTNVLRLVLMAVSAREGVAEADFTYVHNDEDPNPVRGAECGAAWPRHCDDTKLPLFTNARGNATFSIPLPDFSWVGWGTSAPPWCTLHATMAAAGAARPWAERSALGYFSGGLGSGHQRSQLKALANRSEAVGLLRVRDVSPRFYTLANSVKSGRDAPEPLSAACGYKYLLSVPGFGYSNRLKALLLCGAVVIHVEPYRSAQEFFRPMLVPGRHFVVVGSVREILPAIRKLRANDTLAQRIGRAGRRLVLTHLTMNHTVKYVRALLSAYSRVLRNPVVLEPGYARIRTAADLARLTRLCECTGHSKVCAGPEGLLFSPGTGGASPPVEGERDRGLGGEHRAAPGRGMREERPRRSAADQARKDRAKAEWLRREALLSESHGSSHCCSGYDCPLDICPEAV</sequence>
<dbReference type="Pfam" id="PF05686">
    <property type="entry name" value="Glyco_transf_90"/>
    <property type="match status" value="1"/>
</dbReference>
<keyword evidence="6" id="KW-1185">Reference proteome</keyword>
<evidence type="ECO:0000256" key="1">
    <source>
        <dbReference type="ARBA" id="ARBA00010118"/>
    </source>
</evidence>
<keyword evidence="2" id="KW-0808">Transferase</keyword>
<organism evidence="5 6">
    <name type="scientific">Prymnesium parvum</name>
    <name type="common">Toxic golden alga</name>
    <dbReference type="NCBI Taxonomy" id="97485"/>
    <lineage>
        <taxon>Eukaryota</taxon>
        <taxon>Haptista</taxon>
        <taxon>Haptophyta</taxon>
        <taxon>Prymnesiophyceae</taxon>
        <taxon>Prymnesiales</taxon>
        <taxon>Prymnesiaceae</taxon>
        <taxon>Prymnesium</taxon>
    </lineage>
</organism>
<accession>A0AB34JNI8</accession>
<dbReference type="InterPro" id="IPR006598">
    <property type="entry name" value="CAP10"/>
</dbReference>
<evidence type="ECO:0000313" key="6">
    <source>
        <dbReference type="Proteomes" id="UP001515480"/>
    </source>
</evidence>
<dbReference type="PANTHER" id="PTHR12203">
    <property type="entry name" value="KDEL LYS-ASP-GLU-LEU CONTAINING - RELATED"/>
    <property type="match status" value="1"/>
</dbReference>
<dbReference type="InterPro" id="IPR051091">
    <property type="entry name" value="O-Glucosyltr/Glycosyltrsf_90"/>
</dbReference>
<comment type="caution">
    <text evidence="5">The sequence shown here is derived from an EMBL/GenBank/DDBJ whole genome shotgun (WGS) entry which is preliminary data.</text>
</comment>
<feature type="domain" description="Glycosyl transferase CAP10" evidence="4">
    <location>
        <begin position="171"/>
        <end position="428"/>
    </location>
</feature>
<evidence type="ECO:0000256" key="2">
    <source>
        <dbReference type="ARBA" id="ARBA00022679"/>
    </source>
</evidence>
<gene>
    <name evidence="5" type="ORF">AB1Y20_018171</name>
</gene>
<feature type="region of interest" description="Disordered" evidence="3">
    <location>
        <begin position="471"/>
        <end position="517"/>
    </location>
</feature>
<evidence type="ECO:0000313" key="5">
    <source>
        <dbReference type="EMBL" id="KAL1523219.1"/>
    </source>
</evidence>
<dbReference type="EMBL" id="JBGBPQ010000006">
    <property type="protein sequence ID" value="KAL1523219.1"/>
    <property type="molecule type" value="Genomic_DNA"/>
</dbReference>
<dbReference type="SMART" id="SM00672">
    <property type="entry name" value="CAP10"/>
    <property type="match status" value="1"/>
</dbReference>
<reference evidence="5 6" key="1">
    <citation type="journal article" date="2024" name="Science">
        <title>Giant polyketide synthase enzymes in the biosynthesis of giant marine polyether toxins.</title>
        <authorList>
            <person name="Fallon T.R."/>
            <person name="Shende V.V."/>
            <person name="Wierzbicki I.H."/>
            <person name="Pendleton A.L."/>
            <person name="Watervoot N.F."/>
            <person name="Auber R.P."/>
            <person name="Gonzalez D.J."/>
            <person name="Wisecaver J.H."/>
            <person name="Moore B.S."/>
        </authorList>
    </citation>
    <scope>NUCLEOTIDE SEQUENCE [LARGE SCALE GENOMIC DNA]</scope>
    <source>
        <strain evidence="5 6">12B1</strain>
    </source>
</reference>
<dbReference type="PANTHER" id="PTHR12203:SF35">
    <property type="entry name" value="PROTEIN O-GLUCOSYLTRANSFERASE 1"/>
    <property type="match status" value="1"/>
</dbReference>
<dbReference type="AlphaFoldDB" id="A0AB34JNI8"/>
<protein>
    <recommendedName>
        <fullName evidence="4">Glycosyl transferase CAP10 domain-containing protein</fullName>
    </recommendedName>
</protein>
<dbReference type="Proteomes" id="UP001515480">
    <property type="component" value="Unassembled WGS sequence"/>
</dbReference>
<name>A0AB34JNI8_PRYPA</name>
<evidence type="ECO:0000256" key="3">
    <source>
        <dbReference type="SAM" id="MobiDB-lite"/>
    </source>
</evidence>
<feature type="compositionally biased region" description="Basic and acidic residues" evidence="3">
    <location>
        <begin position="480"/>
        <end position="517"/>
    </location>
</feature>